<feature type="chain" id="PRO_5030099162" evidence="11">
    <location>
        <begin position="25"/>
        <end position="177"/>
    </location>
</feature>
<feature type="compositionally biased region" description="Low complexity" evidence="10">
    <location>
        <begin position="48"/>
        <end position="57"/>
    </location>
</feature>
<proteinExistence type="inferred from homology"/>
<evidence type="ECO:0000256" key="6">
    <source>
        <dbReference type="ARBA" id="ARBA00022807"/>
    </source>
</evidence>
<protein>
    <submittedName>
        <fullName evidence="13">Spr peptidase</fullName>
    </submittedName>
</protein>
<evidence type="ECO:0000256" key="4">
    <source>
        <dbReference type="ARBA" id="ARBA00022729"/>
    </source>
</evidence>
<evidence type="ECO:0000256" key="3">
    <source>
        <dbReference type="ARBA" id="ARBA00022670"/>
    </source>
</evidence>
<dbReference type="GO" id="GO:0016020">
    <property type="term" value="C:membrane"/>
    <property type="evidence" value="ECO:0007669"/>
    <property type="project" value="UniProtKB-SubCell"/>
</dbReference>
<gene>
    <name evidence="13" type="ORF">EV692_0662</name>
</gene>
<dbReference type="Proteomes" id="UP000295496">
    <property type="component" value="Unassembled WGS sequence"/>
</dbReference>
<comment type="similarity">
    <text evidence="2">Belongs to the peptidase C40 family.</text>
</comment>
<evidence type="ECO:0000256" key="7">
    <source>
        <dbReference type="ARBA" id="ARBA00023136"/>
    </source>
</evidence>
<dbReference type="AlphaFoldDB" id="A0A4R1L0I7"/>
<dbReference type="PROSITE" id="PS51935">
    <property type="entry name" value="NLPC_P60"/>
    <property type="match status" value="1"/>
</dbReference>
<dbReference type="OrthoDB" id="9807055at2"/>
<evidence type="ECO:0000256" key="8">
    <source>
        <dbReference type="ARBA" id="ARBA00023139"/>
    </source>
</evidence>
<comment type="caution">
    <text evidence="13">The sequence shown here is derived from an EMBL/GenBank/DDBJ whole genome shotgun (WGS) entry which is preliminary data.</text>
</comment>
<keyword evidence="14" id="KW-1185">Reference proteome</keyword>
<evidence type="ECO:0000259" key="12">
    <source>
        <dbReference type="PROSITE" id="PS51935"/>
    </source>
</evidence>
<keyword evidence="5" id="KW-0378">Hydrolase</keyword>
<keyword evidence="8" id="KW-0564">Palmitate</keyword>
<keyword evidence="9" id="KW-0449">Lipoprotein</keyword>
<accession>A0A4R1L0I7</accession>
<keyword evidence="6" id="KW-0788">Thiol protease</keyword>
<evidence type="ECO:0000256" key="10">
    <source>
        <dbReference type="SAM" id="MobiDB-lite"/>
    </source>
</evidence>
<dbReference type="RefSeq" id="WP_132300521.1">
    <property type="nucleotide sequence ID" value="NZ_CP170642.1"/>
</dbReference>
<evidence type="ECO:0000256" key="2">
    <source>
        <dbReference type="ARBA" id="ARBA00007074"/>
    </source>
</evidence>
<dbReference type="Gene3D" id="3.90.1720.10">
    <property type="entry name" value="endopeptidase domain like (from Nostoc punctiforme)"/>
    <property type="match status" value="1"/>
</dbReference>
<keyword evidence="3" id="KW-0645">Protease</keyword>
<dbReference type="InterPro" id="IPR038765">
    <property type="entry name" value="Papain-like_cys_pep_sf"/>
</dbReference>
<evidence type="ECO:0000256" key="5">
    <source>
        <dbReference type="ARBA" id="ARBA00022801"/>
    </source>
</evidence>
<feature type="compositionally biased region" description="Polar residues" evidence="10">
    <location>
        <begin position="28"/>
        <end position="47"/>
    </location>
</feature>
<evidence type="ECO:0000256" key="9">
    <source>
        <dbReference type="ARBA" id="ARBA00023288"/>
    </source>
</evidence>
<dbReference type="PANTHER" id="PTHR47360">
    <property type="entry name" value="MUREIN DD-ENDOPEPTIDASE MEPS/MUREIN LD-CARBOXYPEPTIDASE"/>
    <property type="match status" value="1"/>
</dbReference>
<dbReference type="PANTHER" id="PTHR47360:SF3">
    <property type="entry name" value="MUREIN DD-ENDOPEPTIDASE MEPS_MUREIN LD-CARBOXYPEPTIDASE"/>
    <property type="match status" value="1"/>
</dbReference>
<dbReference type="Pfam" id="PF00877">
    <property type="entry name" value="NLPC_P60"/>
    <property type="match status" value="1"/>
</dbReference>
<organism evidence="13 14">
    <name type="scientific">Lonepinella koalarum</name>
    <dbReference type="NCBI Taxonomy" id="53417"/>
    <lineage>
        <taxon>Bacteria</taxon>
        <taxon>Pseudomonadati</taxon>
        <taxon>Pseudomonadota</taxon>
        <taxon>Gammaproteobacteria</taxon>
        <taxon>Pasteurellales</taxon>
        <taxon>Pasteurellaceae</taxon>
        <taxon>Lonepinella</taxon>
    </lineage>
</organism>
<sequence length="177" mass="19441">MLKKILIIASVTVLAACSNTSRQAGVVSQQNNDQLTTSMNGLRTNKPSLSMSQSSSHASGLNKDLALVYNQWAGTRYRMGGTSSRGIDCSAFMQETFAAAFGMSLPRSTSEQQRLGQRIQKSELKQGDLVFFRKNRHVGVYIGNGQFMHSSSSQGVTISSLSEAYWARTYTQSRRVL</sequence>
<name>A0A4R1L0I7_9PAST</name>
<feature type="region of interest" description="Disordered" evidence="10">
    <location>
        <begin position="28"/>
        <end position="57"/>
    </location>
</feature>
<dbReference type="SUPFAM" id="SSF54001">
    <property type="entry name" value="Cysteine proteinases"/>
    <property type="match status" value="1"/>
</dbReference>
<evidence type="ECO:0000256" key="1">
    <source>
        <dbReference type="ARBA" id="ARBA00004635"/>
    </source>
</evidence>
<dbReference type="PROSITE" id="PS51257">
    <property type="entry name" value="PROKAR_LIPOPROTEIN"/>
    <property type="match status" value="1"/>
</dbReference>
<evidence type="ECO:0000313" key="13">
    <source>
        <dbReference type="EMBL" id="TCK70390.1"/>
    </source>
</evidence>
<keyword evidence="4 11" id="KW-0732">Signal</keyword>
<dbReference type="GO" id="GO:0006508">
    <property type="term" value="P:proteolysis"/>
    <property type="evidence" value="ECO:0007669"/>
    <property type="project" value="UniProtKB-KW"/>
</dbReference>
<dbReference type="InterPro" id="IPR052062">
    <property type="entry name" value="Murein_DD/LD_carboxypeptidase"/>
</dbReference>
<dbReference type="EMBL" id="SMGJ01000002">
    <property type="protein sequence ID" value="TCK70390.1"/>
    <property type="molecule type" value="Genomic_DNA"/>
</dbReference>
<keyword evidence="7" id="KW-0472">Membrane</keyword>
<evidence type="ECO:0000256" key="11">
    <source>
        <dbReference type="SAM" id="SignalP"/>
    </source>
</evidence>
<comment type="subcellular location">
    <subcellularLocation>
        <location evidence="1">Membrane</location>
        <topology evidence="1">Lipid-anchor</topology>
    </subcellularLocation>
</comment>
<feature type="domain" description="NlpC/P60" evidence="12">
    <location>
        <begin position="59"/>
        <end position="177"/>
    </location>
</feature>
<dbReference type="GO" id="GO:0008234">
    <property type="term" value="F:cysteine-type peptidase activity"/>
    <property type="evidence" value="ECO:0007669"/>
    <property type="project" value="UniProtKB-KW"/>
</dbReference>
<reference evidence="13 14" key="1">
    <citation type="submission" date="2019-03" db="EMBL/GenBank/DDBJ databases">
        <title>Genomic Encyclopedia of Type Strains, Phase IV (KMG-IV): sequencing the most valuable type-strain genomes for metagenomic binning, comparative biology and taxonomic classification.</title>
        <authorList>
            <person name="Goeker M."/>
        </authorList>
    </citation>
    <scope>NUCLEOTIDE SEQUENCE [LARGE SCALE GENOMIC DNA]</scope>
    <source>
        <strain evidence="13 14">DSM 10053</strain>
    </source>
</reference>
<evidence type="ECO:0000313" key="14">
    <source>
        <dbReference type="Proteomes" id="UP000295496"/>
    </source>
</evidence>
<feature type="signal peptide" evidence="11">
    <location>
        <begin position="1"/>
        <end position="24"/>
    </location>
</feature>
<dbReference type="InterPro" id="IPR000064">
    <property type="entry name" value="NLP_P60_dom"/>
</dbReference>